<dbReference type="Gene3D" id="3.20.20.80">
    <property type="entry name" value="Glycosidases"/>
    <property type="match status" value="1"/>
</dbReference>
<dbReference type="InterPro" id="IPR001944">
    <property type="entry name" value="Glycoside_Hdrlase_35"/>
</dbReference>
<evidence type="ECO:0000259" key="8">
    <source>
        <dbReference type="Pfam" id="PF21467"/>
    </source>
</evidence>
<protein>
    <recommendedName>
        <fullName evidence="4">Beta-galactosidase</fullName>
        <ecNumber evidence="4">3.2.1.23</ecNumber>
    </recommendedName>
</protein>
<dbReference type="InParanoid" id="E4XSA5"/>
<evidence type="ECO:0000313" key="10">
    <source>
        <dbReference type="Proteomes" id="UP000001307"/>
    </source>
</evidence>
<evidence type="ECO:0000256" key="4">
    <source>
        <dbReference type="RuleBase" id="RU000675"/>
    </source>
</evidence>
<dbReference type="InterPro" id="IPR008979">
    <property type="entry name" value="Galactose-bd-like_sf"/>
</dbReference>
<evidence type="ECO:0000259" key="7">
    <source>
        <dbReference type="Pfam" id="PF21317"/>
    </source>
</evidence>
<feature type="domain" description="Beta-galactosidase galactose-binding" evidence="8">
    <location>
        <begin position="865"/>
        <end position="925"/>
    </location>
</feature>
<evidence type="ECO:0000313" key="9">
    <source>
        <dbReference type="EMBL" id="CBY12653.1"/>
    </source>
</evidence>
<dbReference type="InterPro" id="IPR017853">
    <property type="entry name" value="GH"/>
</dbReference>
<proteinExistence type="inferred from homology"/>
<dbReference type="SUPFAM" id="SSF49785">
    <property type="entry name" value="Galactose-binding domain-like"/>
    <property type="match status" value="2"/>
</dbReference>
<evidence type="ECO:0000256" key="5">
    <source>
        <dbReference type="RuleBase" id="RU003679"/>
    </source>
</evidence>
<evidence type="ECO:0000256" key="1">
    <source>
        <dbReference type="ARBA" id="ARBA00009809"/>
    </source>
</evidence>
<dbReference type="InterPro" id="IPR019801">
    <property type="entry name" value="Glyco_hydro_35_CS"/>
</dbReference>
<dbReference type="FunFam" id="3.20.20.80:FF:000115">
    <property type="entry name" value="Beta-galactosidase"/>
    <property type="match status" value="1"/>
</dbReference>
<feature type="domain" description="Beta-galactosidase galactose-binding" evidence="8">
    <location>
        <begin position="498"/>
        <end position="539"/>
    </location>
</feature>
<dbReference type="InterPro" id="IPR048912">
    <property type="entry name" value="BetaGal1-like_ABD1"/>
</dbReference>
<feature type="domain" description="Glycoside hydrolase 35 catalytic" evidence="6">
    <location>
        <begin position="20"/>
        <end position="325"/>
    </location>
</feature>
<reference evidence="9 10" key="1">
    <citation type="journal article" date="2010" name="Science">
        <title>Plasticity of animal genome architecture unmasked by rapid evolution of a pelagic tunicate.</title>
        <authorList>
            <person name="Denoeud F."/>
            <person name="Henriet S."/>
            <person name="Mungpakdee S."/>
            <person name="Aury J.M."/>
            <person name="Da Silva C."/>
            <person name="Brinkmann H."/>
            <person name="Mikhaleva J."/>
            <person name="Olsen L.C."/>
            <person name="Jubin C."/>
            <person name="Canestro C."/>
            <person name="Bouquet J.M."/>
            <person name="Danks G."/>
            <person name="Poulain J."/>
            <person name="Campsteijn C."/>
            <person name="Adamski M."/>
            <person name="Cross I."/>
            <person name="Yadetie F."/>
            <person name="Muffato M."/>
            <person name="Louis A."/>
            <person name="Butcher S."/>
            <person name="Tsagkogeorga G."/>
            <person name="Konrad A."/>
            <person name="Singh S."/>
            <person name="Jensen M.F."/>
            <person name="Cong E.H."/>
            <person name="Eikeseth-Otteraa H."/>
            <person name="Noel B."/>
            <person name="Anthouard V."/>
            <person name="Porcel B.M."/>
            <person name="Kachouri-Lafond R."/>
            <person name="Nishino A."/>
            <person name="Ugolini M."/>
            <person name="Chourrout P."/>
            <person name="Nishida H."/>
            <person name="Aasland R."/>
            <person name="Huzurbazar S."/>
            <person name="Westhof E."/>
            <person name="Delsuc F."/>
            <person name="Lehrach H."/>
            <person name="Reinhardt R."/>
            <person name="Weissenbach J."/>
            <person name="Roy S.W."/>
            <person name="Artiguenave F."/>
            <person name="Postlethwait J.H."/>
            <person name="Manak J.R."/>
            <person name="Thompson E.M."/>
            <person name="Jaillon O."/>
            <person name="Du Pasquier L."/>
            <person name="Boudinot P."/>
            <person name="Liberles D.A."/>
            <person name="Volff J.N."/>
            <person name="Philippe H."/>
            <person name="Lenhard B."/>
            <person name="Roest Crollius H."/>
            <person name="Wincker P."/>
            <person name="Chourrout D."/>
        </authorList>
    </citation>
    <scope>NUCLEOTIDE SEQUENCE [LARGE SCALE GENOMIC DNA]</scope>
</reference>
<keyword evidence="3 4" id="KW-0326">Glycosidase</keyword>
<name>E4XSA5_OIKDI</name>
<dbReference type="Pfam" id="PF01301">
    <property type="entry name" value="Glyco_hydro_35"/>
    <property type="match status" value="2"/>
</dbReference>
<dbReference type="GO" id="GO:0005975">
    <property type="term" value="P:carbohydrate metabolic process"/>
    <property type="evidence" value="ECO:0007669"/>
    <property type="project" value="InterPro"/>
</dbReference>
<dbReference type="PANTHER" id="PTHR23421">
    <property type="entry name" value="BETA-GALACTOSIDASE RELATED"/>
    <property type="match status" value="1"/>
</dbReference>
<dbReference type="SUPFAM" id="SSF51445">
    <property type="entry name" value="(Trans)glycosidases"/>
    <property type="match status" value="2"/>
</dbReference>
<dbReference type="EC" id="3.2.1.23" evidence="4"/>
<dbReference type="Gene3D" id="2.60.120.260">
    <property type="entry name" value="Galactose-binding domain-like"/>
    <property type="match status" value="4"/>
</dbReference>
<accession>E4XSA5</accession>
<dbReference type="GO" id="GO:0004565">
    <property type="term" value="F:beta-galactosidase activity"/>
    <property type="evidence" value="ECO:0007669"/>
    <property type="project" value="UniProtKB-EC"/>
</dbReference>
<evidence type="ECO:0000256" key="3">
    <source>
        <dbReference type="ARBA" id="ARBA00023295"/>
    </source>
</evidence>
<dbReference type="Pfam" id="PF21317">
    <property type="entry name" value="BetaGal_ABD_1"/>
    <property type="match status" value="1"/>
</dbReference>
<feature type="domain" description="Glycoside hydrolase 35 catalytic" evidence="6">
    <location>
        <begin position="546"/>
        <end position="654"/>
    </location>
</feature>
<dbReference type="AlphaFoldDB" id="E4XSA5"/>
<dbReference type="InterPro" id="IPR031330">
    <property type="entry name" value="Gly_Hdrlase_35_cat"/>
</dbReference>
<dbReference type="Pfam" id="PF21467">
    <property type="entry name" value="BetaGal_gal-bd"/>
    <property type="match status" value="2"/>
</dbReference>
<dbReference type="EMBL" id="FN653132">
    <property type="protein sequence ID" value="CBY12653.1"/>
    <property type="molecule type" value="Genomic_DNA"/>
</dbReference>
<dbReference type="OrthoDB" id="1657402at2759"/>
<dbReference type="InterPro" id="IPR048913">
    <property type="entry name" value="BetaGal_gal-bd"/>
</dbReference>
<comment type="similarity">
    <text evidence="1 5">Belongs to the glycosyl hydrolase 35 family.</text>
</comment>
<keyword evidence="2 4" id="KW-0378">Hydrolase</keyword>
<dbReference type="PRINTS" id="PR00742">
    <property type="entry name" value="GLHYDRLASE35"/>
</dbReference>
<dbReference type="Proteomes" id="UP000001307">
    <property type="component" value="Unassembled WGS sequence"/>
</dbReference>
<organism evidence="9 10">
    <name type="scientific">Oikopleura dioica</name>
    <name type="common">Tunicate</name>
    <dbReference type="NCBI Taxonomy" id="34765"/>
    <lineage>
        <taxon>Eukaryota</taxon>
        <taxon>Metazoa</taxon>
        <taxon>Chordata</taxon>
        <taxon>Tunicata</taxon>
        <taxon>Appendicularia</taxon>
        <taxon>Copelata</taxon>
        <taxon>Oikopleuridae</taxon>
        <taxon>Oikopleura</taxon>
    </lineage>
</organism>
<comment type="catalytic activity">
    <reaction evidence="4">
        <text>Hydrolysis of terminal non-reducing beta-D-galactose residues in beta-D-galactosides.</text>
        <dbReference type="EC" id="3.2.1.23"/>
    </reaction>
</comment>
<gene>
    <name evidence="9" type="ORF">GSOID_T00002057001</name>
</gene>
<evidence type="ECO:0000256" key="2">
    <source>
        <dbReference type="ARBA" id="ARBA00022801"/>
    </source>
</evidence>
<keyword evidence="10" id="KW-1185">Reference proteome</keyword>
<dbReference type="PROSITE" id="PS01182">
    <property type="entry name" value="GLYCOSYL_HYDROL_F35"/>
    <property type="match status" value="1"/>
</dbReference>
<feature type="domain" description="Beta-galactosidase 1-like first all-beta" evidence="7">
    <location>
        <begin position="366"/>
        <end position="476"/>
    </location>
</feature>
<sequence length="948" mass="108552">MGGEKVGLTADAARFIISEFPKQSWKHRLQSVVDCGLNTIDVYIPWNLHEKERGNFDFGGELDLVEFFTIAAEMGLKVLCRPGPYICSEWDWGGLPSWLLKDPKMHIRSNYCGYQAAVSSYFSKLLPLLAPLQHSNGGPIIAFQVENEYGDYVDKDNEHLPWLADLMKSHGLFELFFISDGEGVILGGYKMPQNLLKTINFKYLNVEKLTKSTPICDNLQALKSLQPNKPMLVTEFWAGWFDYWGHGRNLLNNDVFEKTLKEILKRGASVNFYMFHGGTNFGFMNGAIELEKGYYTADVTSYDYDCPVDESGNRTEKWEIIKRCLDVQKTSSENVYKNEAEAYGEFEAEKMVKLCEIGISKELDEPTNMENLDQAFGYTSYSVFIAQPEQEPVKNEKEEKIEDIEDEPISPVFFKNLLKSIRGRYQKRSFLVEFLIENPGRVNFSNLKDQRMGMISAPKLVGASYTSSWNICCYPLDKNQISSITAWTNYLQTAAVLPALFKTTVKILDYPKDTFILMHGWSKGVIFVNGRNLGRYWLTKSTPICDNLQALKSLQPNKPMLVTEFWAGWFDYWGHGRNLLNNEVFEKTLKEILKRGASVNFYMFHGGTNFGFMNGAIELEKGYYTADVTSYDYDCPVDESGNRTEKWEIIRRCLNVQKTSSENVYKNEAEPYGEFEAEKMVKLCEIGISKEFDEPTNMENLDQAFGYTSYSVFIAQPEQEPVKNEKEEEIEDIEDKTISPVFFKNLLKSIRGRYRVFFTAPGGAKEEVFCNQLLTEKCCTRDELDVSQQFSKEKRSFLVEFLIENPGRVNFSNLKDQRMGMISAPKLVGASYTSSWNICCYPLDKNQISSITTWTDYLQNAAVLPSLFKTTVKILDDPKDTFILMHGWSKGVIFVNGRNLGRYWVTKGPQKTLYLPASWLIKGENEIIWLEEEQLGMTIELVSSPDLG</sequence>
<evidence type="ECO:0000259" key="6">
    <source>
        <dbReference type="Pfam" id="PF01301"/>
    </source>
</evidence>